<feature type="non-terminal residue" evidence="2">
    <location>
        <position position="1"/>
    </location>
</feature>
<dbReference type="EMBL" id="ADBV01008756">
    <property type="protein sequence ID" value="EJW76677.1"/>
    <property type="molecule type" value="Genomic_DNA"/>
</dbReference>
<evidence type="ECO:0000313" key="2">
    <source>
        <dbReference type="EMBL" id="EJW76677.1"/>
    </source>
</evidence>
<accession>J9EI25</accession>
<feature type="region of interest" description="Disordered" evidence="1">
    <location>
        <begin position="1"/>
        <end position="24"/>
    </location>
</feature>
<feature type="compositionally biased region" description="Polar residues" evidence="1">
    <location>
        <begin position="11"/>
        <end position="24"/>
    </location>
</feature>
<proteinExistence type="predicted"/>
<evidence type="ECO:0000256" key="1">
    <source>
        <dbReference type="SAM" id="MobiDB-lite"/>
    </source>
</evidence>
<gene>
    <name evidence="2" type="ORF">WUBG_12414</name>
</gene>
<dbReference type="Proteomes" id="UP000004810">
    <property type="component" value="Unassembled WGS sequence"/>
</dbReference>
<organism evidence="2 3">
    <name type="scientific">Wuchereria bancrofti</name>
    <dbReference type="NCBI Taxonomy" id="6293"/>
    <lineage>
        <taxon>Eukaryota</taxon>
        <taxon>Metazoa</taxon>
        <taxon>Ecdysozoa</taxon>
        <taxon>Nematoda</taxon>
        <taxon>Chromadorea</taxon>
        <taxon>Rhabditida</taxon>
        <taxon>Spirurina</taxon>
        <taxon>Spiruromorpha</taxon>
        <taxon>Filarioidea</taxon>
        <taxon>Onchocercidae</taxon>
        <taxon>Wuchereria</taxon>
    </lineage>
</organism>
<dbReference type="AlphaFoldDB" id="J9EI25"/>
<evidence type="ECO:0000313" key="3">
    <source>
        <dbReference type="Proteomes" id="UP000004810"/>
    </source>
</evidence>
<comment type="caution">
    <text evidence="2">The sequence shown here is derived from an EMBL/GenBank/DDBJ whole genome shotgun (WGS) entry which is preliminary data.</text>
</comment>
<sequence length="57" mass="6649">IAKGERPSVNVHLTQEDSQTSQISNTEGEVRFYETHMQKRVKEFVNYVTKIPSFHNL</sequence>
<protein>
    <submittedName>
        <fullName evidence="2">Uncharacterized protein</fullName>
    </submittedName>
</protein>
<reference evidence="3" key="1">
    <citation type="submission" date="2012-08" db="EMBL/GenBank/DDBJ databases">
        <title>The Genome Sequence of Wuchereria bancrofti.</title>
        <authorList>
            <person name="Nutman T.B."/>
            <person name="Fink D.L."/>
            <person name="Russ C."/>
            <person name="Young S."/>
            <person name="Zeng Q."/>
            <person name="Koehrsen M."/>
            <person name="Alvarado L."/>
            <person name="Berlin A."/>
            <person name="Chapman S.B."/>
            <person name="Chen Z."/>
            <person name="Freedman E."/>
            <person name="Gellesch M."/>
            <person name="Goldberg J."/>
            <person name="Griggs A."/>
            <person name="Gujja S."/>
            <person name="Heilman E.R."/>
            <person name="Heiman D."/>
            <person name="Hepburn T."/>
            <person name="Howarth C."/>
            <person name="Jen D."/>
            <person name="Larson L."/>
            <person name="Lewis B."/>
            <person name="Mehta T."/>
            <person name="Park D."/>
            <person name="Pearson M."/>
            <person name="Roberts A."/>
            <person name="Saif S."/>
            <person name="Shea T."/>
            <person name="Shenoy N."/>
            <person name="Sisk P."/>
            <person name="Stolte C."/>
            <person name="Sykes S."/>
            <person name="Walk T."/>
            <person name="White J."/>
            <person name="Yandava C."/>
            <person name="Haas B."/>
            <person name="Henn M.R."/>
            <person name="Nusbaum C."/>
            <person name="Birren B."/>
        </authorList>
    </citation>
    <scope>NUCLEOTIDE SEQUENCE [LARGE SCALE GENOMIC DNA]</scope>
    <source>
        <strain evidence="3">NA</strain>
    </source>
</reference>
<name>J9EI25_WUCBA</name>